<dbReference type="OrthoDB" id="5114970at2759"/>
<feature type="non-terminal residue" evidence="1">
    <location>
        <position position="1"/>
    </location>
</feature>
<dbReference type="EMBL" id="JADFTT010004809">
    <property type="protein sequence ID" value="KAG5742645.1"/>
    <property type="molecule type" value="Genomic_DNA"/>
</dbReference>
<comment type="caution">
    <text evidence="1">The sequence shown here is derived from an EMBL/GenBank/DDBJ whole genome shotgun (WGS) entry which is preliminary data.</text>
</comment>
<keyword evidence="2" id="KW-1185">Reference proteome</keyword>
<name>A0A9P7HJW5_9HYPO</name>
<accession>A0A9P7HJW5</accession>
<protein>
    <submittedName>
        <fullName evidence="1">Uncharacterized protein</fullName>
    </submittedName>
</protein>
<reference evidence="1" key="2">
    <citation type="submission" date="2020-10" db="EMBL/GenBank/DDBJ databases">
        <authorList>
            <person name="Peck L.D."/>
            <person name="Nowell R.W."/>
            <person name="Flood J."/>
            <person name="Ryan M.J."/>
            <person name="Barraclough T.G."/>
        </authorList>
    </citation>
    <scope>NUCLEOTIDE SEQUENCE</scope>
    <source>
        <strain evidence="1">IMI 127659i</strain>
    </source>
</reference>
<evidence type="ECO:0000313" key="2">
    <source>
        <dbReference type="Proteomes" id="UP000750502"/>
    </source>
</evidence>
<gene>
    <name evidence="1" type="ORF">H9Q72_014543</name>
</gene>
<dbReference type="Proteomes" id="UP000750502">
    <property type="component" value="Unassembled WGS sequence"/>
</dbReference>
<evidence type="ECO:0000313" key="1">
    <source>
        <dbReference type="EMBL" id="KAG5742645.1"/>
    </source>
</evidence>
<dbReference type="AlphaFoldDB" id="A0A9P7HJW5"/>
<organism evidence="1 2">
    <name type="scientific">Fusarium xylarioides</name>
    <dbReference type="NCBI Taxonomy" id="221167"/>
    <lineage>
        <taxon>Eukaryota</taxon>
        <taxon>Fungi</taxon>
        <taxon>Dikarya</taxon>
        <taxon>Ascomycota</taxon>
        <taxon>Pezizomycotina</taxon>
        <taxon>Sordariomycetes</taxon>
        <taxon>Hypocreomycetidae</taxon>
        <taxon>Hypocreales</taxon>
        <taxon>Nectriaceae</taxon>
        <taxon>Fusarium</taxon>
        <taxon>Fusarium fujikuroi species complex</taxon>
    </lineage>
</organism>
<sequence>LHQVANNDSYEPGTQMQRLYQRVFQHLEDTEDIGASSDAPLCLDDDNPQELTQNTAAGIAMAALAALEGIGLDGGEPGDLNLEAAVQFEGRLDQKALEVDQDWVDEFDG</sequence>
<proteinExistence type="predicted"/>
<reference evidence="1" key="1">
    <citation type="journal article" date="2020" name="bioRxiv">
        <title>Historical genomics reveals the evolutionary mechanisms behind multiple outbreaks of the host-specific coffee wilt pathogen Fusarium xylarioides.</title>
        <authorList>
            <person name="Peck D."/>
            <person name="Nowell R.W."/>
            <person name="Flood J."/>
            <person name="Ryan M.J."/>
            <person name="Barraclough T.G."/>
        </authorList>
    </citation>
    <scope>NUCLEOTIDE SEQUENCE</scope>
    <source>
        <strain evidence="1">IMI 127659i</strain>
    </source>
</reference>